<comment type="subcellular location">
    <subcellularLocation>
        <location evidence="1">Endomembrane system</location>
        <topology evidence="1">Peripheral membrane protein</topology>
    </subcellularLocation>
</comment>
<dbReference type="PANTHER" id="PTHR11679">
    <property type="entry name" value="VESICLE PROTEIN SORTING-ASSOCIATED"/>
    <property type="match status" value="1"/>
</dbReference>
<evidence type="ECO:0000256" key="3">
    <source>
        <dbReference type="ARBA" id="ARBA00022448"/>
    </source>
</evidence>
<dbReference type="Gene3D" id="3.40.50.1910">
    <property type="match status" value="1"/>
</dbReference>
<dbReference type="EMBL" id="JAPWDV010000002">
    <property type="protein sequence ID" value="KAJ6218765.1"/>
    <property type="molecule type" value="Genomic_DNA"/>
</dbReference>
<evidence type="ECO:0000256" key="5">
    <source>
        <dbReference type="ARBA" id="ARBA00023136"/>
    </source>
</evidence>
<evidence type="ECO:0000256" key="6">
    <source>
        <dbReference type="ARBA" id="ARBA00073001"/>
    </source>
</evidence>
<dbReference type="FunFam" id="3.90.830.10:FF:000002">
    <property type="entry name" value="Vacuolar protein sorting-associated protein 45"/>
    <property type="match status" value="1"/>
</dbReference>
<dbReference type="InterPro" id="IPR043127">
    <property type="entry name" value="Sec-1-like_dom3a"/>
</dbReference>
<keyword evidence="4" id="KW-0653">Protein transport</keyword>
<name>A0A9Q0M7G9_BLOTA</name>
<dbReference type="Proteomes" id="UP001142055">
    <property type="component" value="Chromosome 2"/>
</dbReference>
<dbReference type="Gene3D" id="1.25.40.60">
    <property type="match status" value="1"/>
</dbReference>
<dbReference type="GO" id="GO:0016192">
    <property type="term" value="P:vesicle-mediated transport"/>
    <property type="evidence" value="ECO:0007669"/>
    <property type="project" value="InterPro"/>
</dbReference>
<evidence type="ECO:0000256" key="2">
    <source>
        <dbReference type="ARBA" id="ARBA00009884"/>
    </source>
</evidence>
<dbReference type="OMA" id="VHQLNNA"/>
<sequence length="574" mass="66525">MDVVEAMKNYITEMVKETGTGIKALLMDKETISIVSVVYAQSEMLEKEVYLFELIENYSPRTESAKFVKCIVFIRPTEKNLNYLIRELKHPRFTQYYIYFNNIISQTDIKFIADVDEQELIKDVQEIYGDYLAINSHTFSINVKCCYQNINHWNPSSFVRLSNGLISLLLSLNRCPLIRYQANSILTERLAEDIRRTIAKESSLFDHLQKSLMEPQPILLILDRKMDPITPLLNQWTYQAMLHELLSINNNRISLTNVPGISKELREIVLARDDEFYLQNRYLNYGEICCNIKSLMDEFQQKSQSQKKIETIADMKQFIETYPNFKKMSGTVTKHVTLIDEISRLVNAHNLLEVSETEQELISNSDHSESLKRISNLIGSEKLRKEDALRLVLLYALTFCQNSNNDIRGLCLKLERSYSFIQQEIKIVNQIVEFCGRNKPKQTTELLTTEHVKAFTKKMIKGFKGVENIYTQHQPLLKEIIEDLYRGKLKETLYPFLGTVLQRDRPIELIVFMIGGITYEESMVVHQLNRTLSNMKILIGGSSVHNTESFLDEVRAGCEPHSQIANYSCGKNVL</sequence>
<dbReference type="GO" id="GO:0012505">
    <property type="term" value="C:endomembrane system"/>
    <property type="evidence" value="ECO:0007669"/>
    <property type="project" value="UniProtKB-SubCell"/>
</dbReference>
<dbReference type="InterPro" id="IPR043154">
    <property type="entry name" value="Sec-1-like_dom1"/>
</dbReference>
<dbReference type="AlphaFoldDB" id="A0A9Q0M7G9"/>
<gene>
    <name evidence="7" type="ORF">RDWZM_004577</name>
</gene>
<keyword evidence="3" id="KW-0813">Transport</keyword>
<evidence type="ECO:0000313" key="8">
    <source>
        <dbReference type="Proteomes" id="UP001142055"/>
    </source>
</evidence>
<comment type="similarity">
    <text evidence="2">Belongs to the STXBP/unc-18/SEC1 family.</text>
</comment>
<organism evidence="7 8">
    <name type="scientific">Blomia tropicalis</name>
    <name type="common">Mite</name>
    <dbReference type="NCBI Taxonomy" id="40697"/>
    <lineage>
        <taxon>Eukaryota</taxon>
        <taxon>Metazoa</taxon>
        <taxon>Ecdysozoa</taxon>
        <taxon>Arthropoda</taxon>
        <taxon>Chelicerata</taxon>
        <taxon>Arachnida</taxon>
        <taxon>Acari</taxon>
        <taxon>Acariformes</taxon>
        <taxon>Sarcoptiformes</taxon>
        <taxon>Astigmata</taxon>
        <taxon>Glycyphagoidea</taxon>
        <taxon>Echimyopodidae</taxon>
        <taxon>Blomia</taxon>
    </lineage>
</organism>
<dbReference type="GO" id="GO:0031410">
    <property type="term" value="C:cytoplasmic vesicle"/>
    <property type="evidence" value="ECO:0007669"/>
    <property type="project" value="UniProtKB-ARBA"/>
</dbReference>
<comment type="caution">
    <text evidence="7">The sequence shown here is derived from an EMBL/GenBank/DDBJ whole genome shotgun (WGS) entry which is preliminary data.</text>
</comment>
<protein>
    <recommendedName>
        <fullName evidence="6">Vacuolar protein sorting-associated protein 45</fullName>
    </recommendedName>
</protein>
<keyword evidence="5" id="KW-0472">Membrane</keyword>
<proteinExistence type="inferred from homology"/>
<dbReference type="Gene3D" id="3.40.50.2060">
    <property type="match status" value="1"/>
</dbReference>
<evidence type="ECO:0000256" key="1">
    <source>
        <dbReference type="ARBA" id="ARBA00004184"/>
    </source>
</evidence>
<dbReference type="PIRSF" id="PIRSF005715">
    <property type="entry name" value="VPS45_Sec1"/>
    <property type="match status" value="1"/>
</dbReference>
<dbReference type="SUPFAM" id="SSF56815">
    <property type="entry name" value="Sec1/munc18-like (SM) proteins"/>
    <property type="match status" value="1"/>
</dbReference>
<dbReference type="InterPro" id="IPR027482">
    <property type="entry name" value="Sec1-like_dom2"/>
</dbReference>
<dbReference type="GO" id="GO:0015031">
    <property type="term" value="P:protein transport"/>
    <property type="evidence" value="ECO:0007669"/>
    <property type="project" value="UniProtKB-KW"/>
</dbReference>
<reference evidence="7" key="1">
    <citation type="submission" date="2022-12" db="EMBL/GenBank/DDBJ databases">
        <title>Genome assemblies of Blomia tropicalis.</title>
        <authorList>
            <person name="Cui Y."/>
        </authorList>
    </citation>
    <scope>NUCLEOTIDE SEQUENCE</scope>
    <source>
        <tissue evidence="7">Adult mites</tissue>
    </source>
</reference>
<dbReference type="Pfam" id="PF00995">
    <property type="entry name" value="Sec1"/>
    <property type="match status" value="1"/>
</dbReference>
<dbReference type="InterPro" id="IPR036045">
    <property type="entry name" value="Sec1-like_sf"/>
</dbReference>
<evidence type="ECO:0000256" key="4">
    <source>
        <dbReference type="ARBA" id="ARBA00022927"/>
    </source>
</evidence>
<dbReference type="InterPro" id="IPR001619">
    <property type="entry name" value="Sec1-like"/>
</dbReference>
<keyword evidence="8" id="KW-1185">Reference proteome</keyword>
<dbReference type="Gene3D" id="3.90.830.10">
    <property type="entry name" value="Syntaxin Binding Protein 1, Chain A, domain 2"/>
    <property type="match status" value="1"/>
</dbReference>
<accession>A0A9Q0M7G9</accession>
<evidence type="ECO:0000313" key="7">
    <source>
        <dbReference type="EMBL" id="KAJ6218765.1"/>
    </source>
</evidence>